<protein>
    <submittedName>
        <fullName evidence="3">Uncharacterized protein</fullName>
    </submittedName>
</protein>
<dbReference type="AlphaFoldDB" id="A0A0G1BIM4"/>
<organism evidence="3 4">
    <name type="scientific">Candidatus Gottesmanbacteria bacterium GW2011_GWA2_42_18</name>
    <dbReference type="NCBI Taxonomy" id="1618442"/>
    <lineage>
        <taxon>Bacteria</taxon>
        <taxon>Candidatus Gottesmaniibacteriota</taxon>
    </lineage>
</organism>
<accession>A0A0G1BIM4</accession>
<name>A0A0G1BIM4_9BACT</name>
<evidence type="ECO:0000256" key="2">
    <source>
        <dbReference type="SAM" id="Phobius"/>
    </source>
</evidence>
<sequence>MFARRGFIPAVLICLISLLISLIKFELKSPDKVLAQYPTIPEDLTPTIEPPVVTICKGNDVTKVTCNISGGASKLYVVGVTYRNNVSVSNISGVAGLSWTKHLRQCAANNAAYLEIWTAYGSPTDGTIDINLSGASTAVVGSVTRYSGADPASPVENWTSANTKGVASTQCNTGSGNSNPAILPITASTANSILYVMTNVRSKIITNADPDYSQIASDDAGSGTNSYIHDRVFPSAGVDNVSHTLDGTADWLIAGIVVRPQPVVPTPTKTKIYGWVYQETNNNIDRSAAEAEGLLGGIGLNLYGPINNSTTSQGTPLAGLLGNYRFSNLNDGIYTVDMLSVPGNMTFFPYYTNPQVGIIVNGTEVIVDFPLITITPTGSPSPTDPFPSNSPTPTQSDITPTEQVTPTSMITPPETCLTLPTPDLVAPDHDVCLGYKPTFSANVADPNGDNVWSHFFLGDWQINGNIAAATGGLSSFSPSESDLNLSDSFWWTAVTQSSSCPNSASAPSRLLTLDYTPPAQPEPPVCLLDYQNYVTGESFFTCSWNEPLSSGCGVPVDYRPYFWSTPGDGTLPWDPGWIGNQNSVTVVIEDGRELYAQLIVKDSAGNISVASQIGGPFTAPRINYGATPTSGVLPTVTPTPTNTLTPTPGPWMQLKGGDAYQPNIMQPVPLGKYFLDLMPTPAENPNSFGLVWTNSGGGNFGYGLVSPQNWQAEASFTNAYSFSYYWEALKNKAKEIDNSIVGIK</sequence>
<evidence type="ECO:0000313" key="4">
    <source>
        <dbReference type="Proteomes" id="UP000034320"/>
    </source>
</evidence>
<comment type="caution">
    <text evidence="3">The sequence shown here is derived from an EMBL/GenBank/DDBJ whole genome shotgun (WGS) entry which is preliminary data.</text>
</comment>
<keyword evidence="2" id="KW-1133">Transmembrane helix</keyword>
<feature type="region of interest" description="Disordered" evidence="1">
    <location>
        <begin position="377"/>
        <end position="407"/>
    </location>
</feature>
<dbReference type="EMBL" id="LCDD01000022">
    <property type="protein sequence ID" value="KKS46126.1"/>
    <property type="molecule type" value="Genomic_DNA"/>
</dbReference>
<dbReference type="PATRIC" id="fig|1618442.3.peg.925"/>
<proteinExistence type="predicted"/>
<dbReference type="Proteomes" id="UP000034320">
    <property type="component" value="Unassembled WGS sequence"/>
</dbReference>
<reference evidence="3 4" key="1">
    <citation type="journal article" date="2015" name="Nature">
        <title>rRNA introns, odd ribosomes, and small enigmatic genomes across a large radiation of phyla.</title>
        <authorList>
            <person name="Brown C.T."/>
            <person name="Hug L.A."/>
            <person name="Thomas B.C."/>
            <person name="Sharon I."/>
            <person name="Castelle C.J."/>
            <person name="Singh A."/>
            <person name="Wilkins M.J."/>
            <person name="Williams K.H."/>
            <person name="Banfield J.F."/>
        </authorList>
    </citation>
    <scope>NUCLEOTIDE SEQUENCE [LARGE SCALE GENOMIC DNA]</scope>
</reference>
<feature type="compositionally biased region" description="Polar residues" evidence="1">
    <location>
        <begin position="391"/>
        <end position="407"/>
    </location>
</feature>
<gene>
    <name evidence="3" type="ORF">UV09_C0022G0008</name>
</gene>
<evidence type="ECO:0000256" key="1">
    <source>
        <dbReference type="SAM" id="MobiDB-lite"/>
    </source>
</evidence>
<keyword evidence="2" id="KW-0472">Membrane</keyword>
<evidence type="ECO:0000313" key="3">
    <source>
        <dbReference type="EMBL" id="KKS46126.1"/>
    </source>
</evidence>
<keyword evidence="2" id="KW-0812">Transmembrane</keyword>
<feature type="transmembrane region" description="Helical" evidence="2">
    <location>
        <begin position="7"/>
        <end position="25"/>
    </location>
</feature>